<dbReference type="InterPro" id="IPR007353">
    <property type="entry name" value="DUF421"/>
</dbReference>
<dbReference type="InterPro" id="IPR023090">
    <property type="entry name" value="UPF0702_alpha/beta_dom_sf"/>
</dbReference>
<dbReference type="InterPro" id="IPR048454">
    <property type="entry name" value="YetF_N"/>
</dbReference>
<name>A0ABS5EF11_9PROT</name>
<comment type="similarity">
    <text evidence="2">Belongs to the UPF0702 family.</text>
</comment>
<dbReference type="PANTHER" id="PTHR34582">
    <property type="entry name" value="UPF0702 TRANSMEMBRANE PROTEIN YCAP"/>
    <property type="match status" value="1"/>
</dbReference>
<evidence type="ECO:0000256" key="2">
    <source>
        <dbReference type="ARBA" id="ARBA00006448"/>
    </source>
</evidence>
<dbReference type="Pfam" id="PF04239">
    <property type="entry name" value="DUF421"/>
    <property type="match status" value="1"/>
</dbReference>
<dbReference type="PANTHER" id="PTHR34582:SF6">
    <property type="entry name" value="UPF0702 TRANSMEMBRANE PROTEIN YCAP"/>
    <property type="match status" value="1"/>
</dbReference>
<evidence type="ECO:0000313" key="11">
    <source>
        <dbReference type="Proteomes" id="UP000698752"/>
    </source>
</evidence>
<evidence type="ECO:0000256" key="3">
    <source>
        <dbReference type="ARBA" id="ARBA00022475"/>
    </source>
</evidence>
<dbReference type="EMBL" id="JAAEDI010000007">
    <property type="protein sequence ID" value="MBR0649550.1"/>
    <property type="molecule type" value="Genomic_DNA"/>
</dbReference>
<reference evidence="11" key="1">
    <citation type="journal article" date="2021" name="Syst. Appl. Microbiol.">
        <title>Roseomonas hellenica sp. nov., isolated from roots of wild-growing Alkanna tinctoria.</title>
        <authorList>
            <person name="Rat A."/>
            <person name="Naranjo H.D."/>
            <person name="Lebbe L."/>
            <person name="Cnockaert M."/>
            <person name="Krigas N."/>
            <person name="Grigoriadou K."/>
            <person name="Maloupa E."/>
            <person name="Willems A."/>
        </authorList>
    </citation>
    <scope>NUCLEOTIDE SEQUENCE [LARGE SCALE GENOMIC DNA]</scope>
    <source>
        <strain evidence="11">LMG 31159</strain>
    </source>
</reference>
<sequence length="149" mass="16179">METVFKAIALYVALLILFRITGRRSLQQTTTFDLVLLLVIGEAAQPALIGNDNSLTTAVLAVATLLSIDVALSLLKRKAGRLERLLEGQPTIIVMRGTPLPDQLRRARIDAADVLQAARERQGILRMEDIGLAVLEANGSISIIPAERL</sequence>
<gene>
    <name evidence="10" type="ORF">GXW78_07755</name>
</gene>
<keyword evidence="4 7" id="KW-0812">Transmembrane</keyword>
<evidence type="ECO:0000259" key="9">
    <source>
        <dbReference type="Pfam" id="PF20730"/>
    </source>
</evidence>
<evidence type="ECO:0000256" key="7">
    <source>
        <dbReference type="SAM" id="Phobius"/>
    </source>
</evidence>
<comment type="subcellular location">
    <subcellularLocation>
        <location evidence="1">Cell membrane</location>
        <topology evidence="1">Multi-pass membrane protein</topology>
    </subcellularLocation>
</comment>
<evidence type="ECO:0000256" key="1">
    <source>
        <dbReference type="ARBA" id="ARBA00004651"/>
    </source>
</evidence>
<evidence type="ECO:0000256" key="5">
    <source>
        <dbReference type="ARBA" id="ARBA00022989"/>
    </source>
</evidence>
<organism evidence="10 11">
    <name type="scientific">Neoroseomonas terrae</name>
    <dbReference type="NCBI Taxonomy" id="424799"/>
    <lineage>
        <taxon>Bacteria</taxon>
        <taxon>Pseudomonadati</taxon>
        <taxon>Pseudomonadota</taxon>
        <taxon>Alphaproteobacteria</taxon>
        <taxon>Acetobacterales</taxon>
        <taxon>Acetobacteraceae</taxon>
        <taxon>Neoroseomonas</taxon>
    </lineage>
</organism>
<keyword evidence="5 7" id="KW-1133">Transmembrane helix</keyword>
<evidence type="ECO:0000256" key="4">
    <source>
        <dbReference type="ARBA" id="ARBA00022692"/>
    </source>
</evidence>
<keyword evidence="6 7" id="KW-0472">Membrane</keyword>
<comment type="caution">
    <text evidence="10">The sequence shown here is derived from an EMBL/GenBank/DDBJ whole genome shotgun (WGS) entry which is preliminary data.</text>
</comment>
<feature type="domain" description="YetF-like N-terminal transmembrane" evidence="9">
    <location>
        <begin position="3"/>
        <end position="65"/>
    </location>
</feature>
<keyword evidence="11" id="KW-1185">Reference proteome</keyword>
<dbReference type="Pfam" id="PF20730">
    <property type="entry name" value="YetF_N"/>
    <property type="match status" value="1"/>
</dbReference>
<evidence type="ECO:0000256" key="6">
    <source>
        <dbReference type="ARBA" id="ARBA00023136"/>
    </source>
</evidence>
<dbReference type="Gene3D" id="3.30.240.20">
    <property type="entry name" value="bsu07140 like domains"/>
    <property type="match status" value="1"/>
</dbReference>
<proteinExistence type="inferred from homology"/>
<feature type="transmembrane region" description="Helical" evidence="7">
    <location>
        <begin position="55"/>
        <end position="75"/>
    </location>
</feature>
<dbReference type="RefSeq" id="WP_211867601.1">
    <property type="nucleotide sequence ID" value="NZ_JAAEDI010000007.1"/>
</dbReference>
<evidence type="ECO:0000259" key="8">
    <source>
        <dbReference type="Pfam" id="PF04239"/>
    </source>
</evidence>
<keyword evidence="3" id="KW-1003">Cell membrane</keyword>
<evidence type="ECO:0000313" key="10">
    <source>
        <dbReference type="EMBL" id="MBR0649550.1"/>
    </source>
</evidence>
<accession>A0ABS5EF11</accession>
<feature type="domain" description="YetF C-terminal" evidence="8">
    <location>
        <begin position="78"/>
        <end position="146"/>
    </location>
</feature>
<protein>
    <submittedName>
        <fullName evidence="10">DUF421 domain-containing protein</fullName>
    </submittedName>
</protein>
<dbReference type="Proteomes" id="UP000698752">
    <property type="component" value="Unassembled WGS sequence"/>
</dbReference>